<evidence type="ECO:0000313" key="8">
    <source>
        <dbReference type="Proteomes" id="UP001153050"/>
    </source>
</evidence>
<organism evidence="7 8">
    <name type="scientific">Mesorhizobium escarrei</name>
    <dbReference type="NCBI Taxonomy" id="666018"/>
    <lineage>
        <taxon>Bacteria</taxon>
        <taxon>Pseudomonadati</taxon>
        <taxon>Pseudomonadota</taxon>
        <taxon>Alphaproteobacteria</taxon>
        <taxon>Hyphomicrobiales</taxon>
        <taxon>Phyllobacteriaceae</taxon>
        <taxon>Mesorhizobium</taxon>
    </lineage>
</organism>
<dbReference type="InterPro" id="IPR039424">
    <property type="entry name" value="SBP_5"/>
</dbReference>
<gene>
    <name evidence="7" type="ORF">MES5069_510058</name>
</gene>
<feature type="domain" description="Solute-binding protein family 5" evidence="6">
    <location>
        <begin position="92"/>
        <end position="425"/>
    </location>
</feature>
<dbReference type="InterPro" id="IPR023765">
    <property type="entry name" value="SBP_5_CS"/>
</dbReference>
<dbReference type="PIRSF" id="PIRSF002741">
    <property type="entry name" value="MppA"/>
    <property type="match status" value="1"/>
</dbReference>
<dbReference type="PROSITE" id="PS01040">
    <property type="entry name" value="SBP_BACTERIAL_5"/>
    <property type="match status" value="1"/>
</dbReference>
<reference evidence="7 8" key="1">
    <citation type="submission" date="2022-03" db="EMBL/GenBank/DDBJ databases">
        <authorList>
            <person name="Brunel B."/>
        </authorList>
    </citation>
    <scope>NUCLEOTIDE SEQUENCE [LARGE SCALE GENOMIC DNA]</scope>
    <source>
        <strain evidence="7">STM5069sample</strain>
    </source>
</reference>
<dbReference type="Gene3D" id="3.40.190.10">
    <property type="entry name" value="Periplasmic binding protein-like II"/>
    <property type="match status" value="1"/>
</dbReference>
<keyword evidence="3" id="KW-0813">Transport</keyword>
<evidence type="ECO:0000313" key="7">
    <source>
        <dbReference type="EMBL" id="CAH2406137.1"/>
    </source>
</evidence>
<dbReference type="EMBL" id="CAKXZT010000148">
    <property type="protein sequence ID" value="CAH2406137.1"/>
    <property type="molecule type" value="Genomic_DNA"/>
</dbReference>
<feature type="chain" id="PRO_5047439518" evidence="5">
    <location>
        <begin position="38"/>
        <end position="541"/>
    </location>
</feature>
<dbReference type="RefSeq" id="WP_254020699.1">
    <property type="nucleotide sequence ID" value="NZ_CAKXZT010000148.1"/>
</dbReference>
<dbReference type="InterPro" id="IPR030678">
    <property type="entry name" value="Peptide/Ni-bd"/>
</dbReference>
<evidence type="ECO:0000256" key="5">
    <source>
        <dbReference type="SAM" id="SignalP"/>
    </source>
</evidence>
<comment type="caution">
    <text evidence="7">The sequence shown here is derived from an EMBL/GenBank/DDBJ whole genome shotgun (WGS) entry which is preliminary data.</text>
</comment>
<dbReference type="Pfam" id="PF00496">
    <property type="entry name" value="SBP_bac_5"/>
    <property type="match status" value="1"/>
</dbReference>
<feature type="signal peptide" evidence="5">
    <location>
        <begin position="1"/>
        <end position="37"/>
    </location>
</feature>
<name>A0ABN8K7A8_9HYPH</name>
<evidence type="ECO:0000259" key="6">
    <source>
        <dbReference type="Pfam" id="PF00496"/>
    </source>
</evidence>
<sequence>MRQVGALFGSTLPFPARKVKALLGALLLFPLGNFAEAQEPKFGGTLIVATTNDTPDLDIQKYTSSSQHNALLPIFDGLVEKDWTADADFPPIVPGLATSWSASADGKTYTFKLREGVKFHDGTPFNAEAANFNFQRMTNKEHPYYDQQAGSAALGVLKGLKGSMVVDEYTFQIELSEPNAGLIEALASLPNYYIMSPAAFEKYGKDAIGQNAVGTGPFKLVEWVRGQRTVMARNDDYWGKKPYVDQMVYRPIIEPAARAAALKAGEVQIAWDLPVDQVESFKSDTKYNVYLRGIPATKVIECWQASGPFSDKRVRKAVNMAIDRDTLANVILKGTAVPATQIYGIGSASYDPSLPVFEKYDPEAATALLAETSFPDGFNFFIITSPENEPVAGALQAYEFVQANLAEIGVNMEIRVRDNAVFGEVYMKAKADDECVTFDRGYDTDFILDMGYTGSGCVPNGMNDQCYKNDEVDALLQKAYTAANIEEWRKLHQQAQKLIIDDSGTIPLVHGLRPMAALTSVKNWLPAKAWLQYPGNAWLEN</sequence>
<dbReference type="InterPro" id="IPR000914">
    <property type="entry name" value="SBP_5_dom"/>
</dbReference>
<keyword evidence="4 5" id="KW-0732">Signal</keyword>
<accession>A0ABN8K7A8</accession>
<evidence type="ECO:0000256" key="3">
    <source>
        <dbReference type="ARBA" id="ARBA00022448"/>
    </source>
</evidence>
<evidence type="ECO:0000256" key="4">
    <source>
        <dbReference type="ARBA" id="ARBA00022729"/>
    </source>
</evidence>
<proteinExistence type="inferred from homology"/>
<keyword evidence="8" id="KW-1185">Reference proteome</keyword>
<dbReference type="SUPFAM" id="SSF53850">
    <property type="entry name" value="Periplasmic binding protein-like II"/>
    <property type="match status" value="1"/>
</dbReference>
<protein>
    <submittedName>
        <fullName evidence="7">Glutathione ABC transporter substrate-binding protein</fullName>
    </submittedName>
</protein>
<comment type="similarity">
    <text evidence="2">Belongs to the bacterial solute-binding protein 5 family.</text>
</comment>
<dbReference type="Gene3D" id="3.10.105.10">
    <property type="entry name" value="Dipeptide-binding Protein, Domain 3"/>
    <property type="match status" value="1"/>
</dbReference>
<evidence type="ECO:0000256" key="1">
    <source>
        <dbReference type="ARBA" id="ARBA00004418"/>
    </source>
</evidence>
<comment type="subcellular location">
    <subcellularLocation>
        <location evidence="1">Periplasm</location>
    </subcellularLocation>
</comment>
<dbReference type="PANTHER" id="PTHR30290:SF9">
    <property type="entry name" value="OLIGOPEPTIDE-BINDING PROTEIN APPA"/>
    <property type="match status" value="1"/>
</dbReference>
<evidence type="ECO:0000256" key="2">
    <source>
        <dbReference type="ARBA" id="ARBA00005695"/>
    </source>
</evidence>
<dbReference type="PANTHER" id="PTHR30290">
    <property type="entry name" value="PERIPLASMIC BINDING COMPONENT OF ABC TRANSPORTER"/>
    <property type="match status" value="1"/>
</dbReference>
<dbReference type="Gene3D" id="3.90.76.10">
    <property type="entry name" value="Dipeptide-binding Protein, Domain 1"/>
    <property type="match status" value="1"/>
</dbReference>
<dbReference type="Proteomes" id="UP001153050">
    <property type="component" value="Unassembled WGS sequence"/>
</dbReference>